<gene>
    <name evidence="2" type="ORF">SAMN05421837_105264</name>
</gene>
<dbReference type="OrthoDB" id="3781030at2"/>
<accession>A0A1H5QWU7</accession>
<dbReference type="AlphaFoldDB" id="A0A1H5QWU7"/>
<evidence type="ECO:0008006" key="4">
    <source>
        <dbReference type="Google" id="ProtNLM"/>
    </source>
</evidence>
<keyword evidence="1" id="KW-0812">Transmembrane</keyword>
<dbReference type="STRING" id="218821.SAMN05421837_105264"/>
<protein>
    <recommendedName>
        <fullName evidence="4">Intracellular septation protein A</fullName>
    </recommendedName>
</protein>
<evidence type="ECO:0000256" key="1">
    <source>
        <dbReference type="SAM" id="Phobius"/>
    </source>
</evidence>
<feature type="transmembrane region" description="Helical" evidence="1">
    <location>
        <begin position="87"/>
        <end position="104"/>
    </location>
</feature>
<feature type="transmembrane region" description="Helical" evidence="1">
    <location>
        <begin position="173"/>
        <end position="192"/>
    </location>
</feature>
<feature type="transmembrane region" description="Helical" evidence="1">
    <location>
        <begin position="137"/>
        <end position="161"/>
    </location>
</feature>
<reference evidence="3" key="1">
    <citation type="submission" date="2016-10" db="EMBL/GenBank/DDBJ databases">
        <authorList>
            <person name="Varghese N."/>
            <person name="Submissions S."/>
        </authorList>
    </citation>
    <scope>NUCLEOTIDE SEQUENCE [LARGE SCALE GENOMIC DNA]</scope>
    <source>
        <strain evidence="3">DSM 44654</strain>
    </source>
</reference>
<dbReference type="EMBL" id="FNUJ01000005">
    <property type="protein sequence ID" value="SEF30529.1"/>
    <property type="molecule type" value="Genomic_DNA"/>
</dbReference>
<evidence type="ECO:0000313" key="3">
    <source>
        <dbReference type="Proteomes" id="UP000198878"/>
    </source>
</evidence>
<dbReference type="Proteomes" id="UP000198878">
    <property type="component" value="Unassembled WGS sequence"/>
</dbReference>
<name>A0A1H5QWU7_9PSEU</name>
<feature type="transmembrane region" description="Helical" evidence="1">
    <location>
        <begin position="20"/>
        <end position="43"/>
    </location>
</feature>
<keyword evidence="1" id="KW-0472">Membrane</keyword>
<dbReference type="NCBIfam" id="NF041646">
    <property type="entry name" value="VC0807_fam"/>
    <property type="match status" value="1"/>
</dbReference>
<organism evidence="2 3">
    <name type="scientific">Amycolatopsis pretoriensis</name>
    <dbReference type="NCBI Taxonomy" id="218821"/>
    <lineage>
        <taxon>Bacteria</taxon>
        <taxon>Bacillati</taxon>
        <taxon>Actinomycetota</taxon>
        <taxon>Actinomycetes</taxon>
        <taxon>Pseudonocardiales</taxon>
        <taxon>Pseudonocardiaceae</taxon>
        <taxon>Amycolatopsis</taxon>
    </lineage>
</organism>
<feature type="transmembrane region" description="Helical" evidence="1">
    <location>
        <begin position="55"/>
        <end position="75"/>
    </location>
</feature>
<evidence type="ECO:0000313" key="2">
    <source>
        <dbReference type="EMBL" id="SEF30529.1"/>
    </source>
</evidence>
<proteinExistence type="predicted"/>
<sequence length="210" mass="22668">MLGDMLGTLLFDFAAPVGGYYLLRAFDVAPVWALTLSGLPPALRVLYLAGRHRRVDGMGVFVLLIVAVSLATTLLTGDARLQLVRGAWFSVLIGVWMLASLWVGRRPTTYQATLALLPGRADALEARWADTASFRRVWRVLAVVWGVGGLLHSAGSIVMAYTLPVDVVPGLDTGLSIGSFVLLQVVTQVLLAREGTLNRLFRGRDQLPAA</sequence>
<keyword evidence="1" id="KW-1133">Transmembrane helix</keyword>
<keyword evidence="3" id="KW-1185">Reference proteome</keyword>